<protein>
    <submittedName>
        <fullName evidence="1">Uncharacterized protein</fullName>
    </submittedName>
</protein>
<keyword evidence="2" id="KW-1185">Reference proteome</keyword>
<dbReference type="AlphaFoldDB" id="A0AAV0HY97"/>
<feature type="non-terminal residue" evidence="1">
    <location>
        <position position="1"/>
    </location>
</feature>
<gene>
    <name evidence="1" type="ORF">LITE_LOCUS6699</name>
</gene>
<reference evidence="1" key="1">
    <citation type="submission" date="2022-08" db="EMBL/GenBank/DDBJ databases">
        <authorList>
            <person name="Gutierrez-Valencia J."/>
        </authorList>
    </citation>
    <scope>NUCLEOTIDE SEQUENCE</scope>
</reference>
<evidence type="ECO:0000313" key="2">
    <source>
        <dbReference type="Proteomes" id="UP001154282"/>
    </source>
</evidence>
<comment type="caution">
    <text evidence="1">The sequence shown here is derived from an EMBL/GenBank/DDBJ whole genome shotgun (WGS) entry which is preliminary data.</text>
</comment>
<proteinExistence type="predicted"/>
<evidence type="ECO:0000313" key="1">
    <source>
        <dbReference type="EMBL" id="CAI0390362.1"/>
    </source>
</evidence>
<dbReference type="Proteomes" id="UP001154282">
    <property type="component" value="Unassembled WGS sequence"/>
</dbReference>
<name>A0AAV0HY97_9ROSI</name>
<sequence length="99" mass="11320">KSERLRRALGANCSDENIVRIPNCFGELHQLQSELRTLQYIPSPYSSSSICTLPIDEVEFEIPTFPNKSWCFTVTQLVKQLHTIRNQIPSMDNENPARG</sequence>
<organism evidence="1 2">
    <name type="scientific">Linum tenue</name>
    <dbReference type="NCBI Taxonomy" id="586396"/>
    <lineage>
        <taxon>Eukaryota</taxon>
        <taxon>Viridiplantae</taxon>
        <taxon>Streptophyta</taxon>
        <taxon>Embryophyta</taxon>
        <taxon>Tracheophyta</taxon>
        <taxon>Spermatophyta</taxon>
        <taxon>Magnoliopsida</taxon>
        <taxon>eudicotyledons</taxon>
        <taxon>Gunneridae</taxon>
        <taxon>Pentapetalae</taxon>
        <taxon>rosids</taxon>
        <taxon>fabids</taxon>
        <taxon>Malpighiales</taxon>
        <taxon>Linaceae</taxon>
        <taxon>Linum</taxon>
    </lineage>
</organism>
<dbReference type="EMBL" id="CAMGYJ010000003">
    <property type="protein sequence ID" value="CAI0390362.1"/>
    <property type="molecule type" value="Genomic_DNA"/>
</dbReference>
<accession>A0AAV0HY97</accession>